<dbReference type="Pfam" id="PF12330">
    <property type="entry name" value="Haspin_kinase"/>
    <property type="match status" value="1"/>
</dbReference>
<keyword evidence="7" id="KW-0963">Cytoplasm</keyword>
<evidence type="ECO:0000259" key="23">
    <source>
        <dbReference type="PROSITE" id="PS50011"/>
    </source>
</evidence>
<dbReference type="GO" id="GO:0000278">
    <property type="term" value="P:mitotic cell cycle"/>
    <property type="evidence" value="ECO:0007669"/>
    <property type="project" value="TreeGrafter"/>
</dbReference>
<dbReference type="GO" id="GO:0005737">
    <property type="term" value="C:cytoplasm"/>
    <property type="evidence" value="ECO:0007669"/>
    <property type="project" value="TreeGrafter"/>
</dbReference>
<name>A0A8C5PPD8_9ANUR</name>
<dbReference type="GeneTree" id="ENSGT00390000013015"/>
<evidence type="ECO:0000256" key="19">
    <source>
        <dbReference type="ARBA" id="ARBA00069281"/>
    </source>
</evidence>
<feature type="compositionally biased region" description="Low complexity" evidence="22">
    <location>
        <begin position="13"/>
        <end position="30"/>
    </location>
</feature>
<dbReference type="GO" id="GO:0035556">
    <property type="term" value="P:intracellular signal transduction"/>
    <property type="evidence" value="ECO:0007669"/>
    <property type="project" value="TreeGrafter"/>
</dbReference>
<evidence type="ECO:0000256" key="10">
    <source>
        <dbReference type="ARBA" id="ARBA00022679"/>
    </source>
</evidence>
<evidence type="ECO:0000256" key="6">
    <source>
        <dbReference type="ARBA" id="ARBA00022454"/>
    </source>
</evidence>
<keyword evidence="6" id="KW-0158">Chromosome</keyword>
<evidence type="ECO:0000256" key="2">
    <source>
        <dbReference type="ARBA" id="ARBA00004123"/>
    </source>
</evidence>
<dbReference type="Gene3D" id="3.30.200.20">
    <property type="entry name" value="Phosphorylase Kinase, domain 1"/>
    <property type="match status" value="1"/>
</dbReference>
<keyword evidence="13 21" id="KW-0067">ATP-binding</keyword>
<keyword evidence="25" id="KW-1185">Reference proteome</keyword>
<sequence length="1045" mass="116711">MAGKSVTSGGGRTLRTYGRLKPLRRLQPQLWVSPADPRHLFSSSSSSSSLLSSSSESHSQPSTRKRRAASKAQKAARKCPAQRRPTAKRRRRVPGSHSETPQKVVSELQGNGSDLENVPFSERNLTAATALSTPFRRFVTIRRKVPGFYPERIERSIDAAEKVCGPRPRSTRMLSKDTSNILELSGEILHSPLQKCPLLSSTPSIALLTKRRQSGPVLCGQLEESVIVSCEEPAKASQDMWKKTHVGSVYCESVMERESSTLTVSLQQSRPPRLACEQGRDTPISVSDSFRTEECRRSACSAYPHSPSYFSPVLFSSCQSQSVFIEEPSMQCHWPEPGSVLCVSSSSECKDGILDAKENDQWDCMTQAHNLLTTDSHVLADSPSTVSLRGVSENVQTLLHRNHLHPVVRLNAESVTKYFQRKNQVPLSSPPRYDENPSNPRQSASDNHDKSWQSETDKRTNPSQSEGVSIVFPGRNMFSGNMQPVVLLDSNAVNNYLLKKQVVRPLLSLEKVDFLRECRDSPSAHTLARTPDFLASRMKMKALSSAGPQNAAGTGRKVCMSGFSATRWGTLLKKKTRFTEDLSFQEHAVPVPRYKEDMMQSCAALSSSPLLSSSIFTSSFLNSTAAMNLSLSPGRDADPQREHRRWLRLRAALSLHRKKKVELALTSKGHIGRHNLSGVSSPLAASQRSSLLLLTPRRSSCEDLTDAEKVFMECDQDQPISFRQCLSTSELLLCQKVGEGVYGEVFKTTRGGKQVALKVIPIEGSERVNGEDQKSFSEILPEIIISKELSLLNEGVKNLTTGFIRLYSAHCVQGTYPTELLKAWDTYAAAKGTENDRPDFFFLKQLFMVLEFEFGGIDLECMSSQLPSVSVSCTILHQVTAALAVAEEELRFEHRDLHWGNLLIEKCESHFLAYSLDGDTKTVPTSGFQVKIIDYTLSRLDKDGLTVFTDLSLDEELFLGEGDLQFSVYREMRQGNKNSWSSYHPFSNVLWLYYLADKLLSAVTYVRKPSSALQRRELRKIQDFRRNVRNCSSAKEALHKSRLFK</sequence>
<keyword evidence="14" id="KW-0206">Cytoskeleton</keyword>
<keyword evidence="10" id="KW-0808">Transferase</keyword>
<comment type="function">
    <text evidence="18">Serine/threonine-protein kinase that phosphorylates histone H3 at 'Thr-3' (H3T3ph) during mitosis. May act through H3T3ph to both position and modulate activation of AURKB and other components of the chromosomal passenger complex (CPC) at centromeres to ensure proper chromatid cohesion, metaphase alignment and normal progression through the cell cycle.</text>
</comment>
<evidence type="ECO:0000256" key="21">
    <source>
        <dbReference type="PROSITE-ProRule" id="PRU10141"/>
    </source>
</evidence>
<evidence type="ECO:0000256" key="15">
    <source>
        <dbReference type="ARBA" id="ARBA00023242"/>
    </source>
</evidence>
<evidence type="ECO:0000256" key="22">
    <source>
        <dbReference type="SAM" id="MobiDB-lite"/>
    </source>
</evidence>
<dbReference type="Proteomes" id="UP000694569">
    <property type="component" value="Unplaced"/>
</dbReference>
<evidence type="ECO:0000256" key="13">
    <source>
        <dbReference type="ARBA" id="ARBA00022840"/>
    </source>
</evidence>
<comment type="cofactor">
    <cofactor evidence="1">
        <name>Mg(2+)</name>
        <dbReference type="ChEBI" id="CHEBI:18420"/>
    </cofactor>
</comment>
<feature type="region of interest" description="Disordered" evidence="22">
    <location>
        <begin position="1"/>
        <end position="118"/>
    </location>
</feature>
<keyword evidence="9" id="KW-0597">Phosphoprotein</keyword>
<dbReference type="SMART" id="SM01331">
    <property type="entry name" value="DUF3635"/>
    <property type="match status" value="1"/>
</dbReference>
<dbReference type="InterPro" id="IPR011009">
    <property type="entry name" value="Kinase-like_dom_sf"/>
</dbReference>
<dbReference type="PANTHER" id="PTHR24419">
    <property type="entry name" value="INTERLEUKIN-1 RECEPTOR-ASSOCIATED KINASE"/>
    <property type="match status" value="1"/>
</dbReference>
<keyword evidence="11 21" id="KW-0547">Nucleotide-binding</keyword>
<accession>A0A8C5PPD8</accession>
<dbReference type="Ensembl" id="ENSLLET00000026599.1">
    <property type="protein sequence ID" value="ENSLLEP00000025617.1"/>
    <property type="gene ID" value="ENSLLEG00000016238.1"/>
</dbReference>
<dbReference type="PROSITE" id="PS00107">
    <property type="entry name" value="PROTEIN_KINASE_ATP"/>
    <property type="match status" value="1"/>
</dbReference>
<feature type="region of interest" description="Disordered" evidence="22">
    <location>
        <begin position="422"/>
        <end position="470"/>
    </location>
</feature>
<dbReference type="FunFam" id="3.30.200.20:FF:000409">
    <property type="entry name" value="serine/threonine-protein kinase haspin"/>
    <property type="match status" value="1"/>
</dbReference>
<feature type="binding site" evidence="21">
    <location>
        <position position="758"/>
    </location>
    <ligand>
        <name>ATP</name>
        <dbReference type="ChEBI" id="CHEBI:30616"/>
    </ligand>
</feature>
<dbReference type="GO" id="GO:1901991">
    <property type="term" value="P:negative regulation of mitotic cell cycle phase transition"/>
    <property type="evidence" value="ECO:0007669"/>
    <property type="project" value="UniProtKB-ARBA"/>
</dbReference>
<dbReference type="SUPFAM" id="SSF56112">
    <property type="entry name" value="Protein kinase-like (PK-like)"/>
    <property type="match status" value="1"/>
</dbReference>
<dbReference type="FunFam" id="1.10.510.10:FF:000401">
    <property type="entry name" value="serine/threonine-protein kinase haspin"/>
    <property type="match status" value="1"/>
</dbReference>
<feature type="compositionally biased region" description="Low complexity" evidence="22">
    <location>
        <begin position="42"/>
        <end position="59"/>
    </location>
</feature>
<evidence type="ECO:0000313" key="25">
    <source>
        <dbReference type="Proteomes" id="UP000694569"/>
    </source>
</evidence>
<proteinExistence type="predicted"/>
<dbReference type="GO" id="GO:0072354">
    <property type="term" value="F:histone H3T3 kinase activity"/>
    <property type="evidence" value="ECO:0007669"/>
    <property type="project" value="TreeGrafter"/>
</dbReference>
<dbReference type="AlphaFoldDB" id="A0A8C5PPD8"/>
<protein>
    <recommendedName>
        <fullName evidence="19">Serine/threonine-protein kinase haspin</fullName>
        <ecNumber evidence="5">2.7.11.1</ecNumber>
    </recommendedName>
    <alternativeName>
        <fullName evidence="20">Germ cell-specific gene 2 protein</fullName>
    </alternativeName>
</protein>
<dbReference type="PANTHER" id="PTHR24419:SF18">
    <property type="entry name" value="SERINE_THREONINE-PROTEIN KINASE HASPIN"/>
    <property type="match status" value="1"/>
</dbReference>
<feature type="domain" description="Protein kinase" evidence="23">
    <location>
        <begin position="731"/>
        <end position="1045"/>
    </location>
</feature>
<dbReference type="InterPro" id="IPR000719">
    <property type="entry name" value="Prot_kinase_dom"/>
</dbReference>
<comment type="catalytic activity">
    <reaction evidence="16">
        <text>L-threonyl-[protein] + ATP = O-phospho-L-threonyl-[protein] + ADP + H(+)</text>
        <dbReference type="Rhea" id="RHEA:46608"/>
        <dbReference type="Rhea" id="RHEA-COMP:11060"/>
        <dbReference type="Rhea" id="RHEA-COMP:11605"/>
        <dbReference type="ChEBI" id="CHEBI:15378"/>
        <dbReference type="ChEBI" id="CHEBI:30013"/>
        <dbReference type="ChEBI" id="CHEBI:30616"/>
        <dbReference type="ChEBI" id="CHEBI:61977"/>
        <dbReference type="ChEBI" id="CHEBI:456216"/>
        <dbReference type="EC" id="2.7.11.1"/>
    </reaction>
</comment>
<evidence type="ECO:0000256" key="12">
    <source>
        <dbReference type="ARBA" id="ARBA00022777"/>
    </source>
</evidence>
<dbReference type="GO" id="GO:0005524">
    <property type="term" value="F:ATP binding"/>
    <property type="evidence" value="ECO:0007669"/>
    <property type="project" value="UniProtKB-UniRule"/>
</dbReference>
<evidence type="ECO:0000313" key="24">
    <source>
        <dbReference type="Ensembl" id="ENSLLEP00000025617.1"/>
    </source>
</evidence>
<dbReference type="InterPro" id="IPR017441">
    <property type="entry name" value="Protein_kinase_ATP_BS"/>
</dbReference>
<dbReference type="GO" id="GO:0005819">
    <property type="term" value="C:spindle"/>
    <property type="evidence" value="ECO:0007669"/>
    <property type="project" value="UniProtKB-SubCell"/>
</dbReference>
<reference evidence="24" key="1">
    <citation type="submission" date="2025-08" db="UniProtKB">
        <authorList>
            <consortium name="Ensembl"/>
        </authorList>
    </citation>
    <scope>IDENTIFICATION</scope>
</reference>
<keyword evidence="15" id="KW-0539">Nucleus</keyword>
<evidence type="ECO:0000256" key="16">
    <source>
        <dbReference type="ARBA" id="ARBA00047899"/>
    </source>
</evidence>
<dbReference type="InterPro" id="IPR024604">
    <property type="entry name" value="GSG2_C"/>
</dbReference>
<evidence type="ECO:0000256" key="1">
    <source>
        <dbReference type="ARBA" id="ARBA00001946"/>
    </source>
</evidence>
<dbReference type="Gene3D" id="1.10.510.10">
    <property type="entry name" value="Transferase(Phosphotransferase) domain 1"/>
    <property type="match status" value="1"/>
</dbReference>
<keyword evidence="8" id="KW-0723">Serine/threonine-protein kinase</keyword>
<organism evidence="24 25">
    <name type="scientific">Leptobrachium leishanense</name>
    <name type="common">Leishan spiny toad</name>
    <dbReference type="NCBI Taxonomy" id="445787"/>
    <lineage>
        <taxon>Eukaryota</taxon>
        <taxon>Metazoa</taxon>
        <taxon>Chordata</taxon>
        <taxon>Craniata</taxon>
        <taxon>Vertebrata</taxon>
        <taxon>Euteleostomi</taxon>
        <taxon>Amphibia</taxon>
        <taxon>Batrachia</taxon>
        <taxon>Anura</taxon>
        <taxon>Pelobatoidea</taxon>
        <taxon>Megophryidae</taxon>
        <taxon>Leptobrachium</taxon>
    </lineage>
</organism>
<dbReference type="OrthoDB" id="21018at2759"/>
<evidence type="ECO:0000256" key="8">
    <source>
        <dbReference type="ARBA" id="ARBA00022527"/>
    </source>
</evidence>
<evidence type="ECO:0000256" key="14">
    <source>
        <dbReference type="ARBA" id="ARBA00023212"/>
    </source>
</evidence>
<reference evidence="24" key="2">
    <citation type="submission" date="2025-09" db="UniProtKB">
        <authorList>
            <consortium name="Ensembl"/>
        </authorList>
    </citation>
    <scope>IDENTIFICATION</scope>
</reference>
<dbReference type="GO" id="GO:0005694">
    <property type="term" value="C:chromosome"/>
    <property type="evidence" value="ECO:0007669"/>
    <property type="project" value="UniProtKB-SubCell"/>
</dbReference>
<evidence type="ECO:0000256" key="4">
    <source>
        <dbReference type="ARBA" id="ARBA00004286"/>
    </source>
</evidence>
<evidence type="ECO:0000256" key="11">
    <source>
        <dbReference type="ARBA" id="ARBA00022741"/>
    </source>
</evidence>
<evidence type="ECO:0000256" key="3">
    <source>
        <dbReference type="ARBA" id="ARBA00004186"/>
    </source>
</evidence>
<evidence type="ECO:0000256" key="18">
    <source>
        <dbReference type="ARBA" id="ARBA00053811"/>
    </source>
</evidence>
<comment type="catalytic activity">
    <reaction evidence="17">
        <text>L-seryl-[protein] + ATP = O-phospho-L-seryl-[protein] + ADP + H(+)</text>
        <dbReference type="Rhea" id="RHEA:17989"/>
        <dbReference type="Rhea" id="RHEA-COMP:9863"/>
        <dbReference type="Rhea" id="RHEA-COMP:11604"/>
        <dbReference type="ChEBI" id="CHEBI:15378"/>
        <dbReference type="ChEBI" id="CHEBI:29999"/>
        <dbReference type="ChEBI" id="CHEBI:30616"/>
        <dbReference type="ChEBI" id="CHEBI:83421"/>
        <dbReference type="ChEBI" id="CHEBI:456216"/>
        <dbReference type="EC" id="2.7.11.1"/>
    </reaction>
</comment>
<feature type="compositionally biased region" description="Basic and acidic residues" evidence="22">
    <location>
        <begin position="446"/>
        <end position="460"/>
    </location>
</feature>
<feature type="compositionally biased region" description="Polar residues" evidence="22">
    <location>
        <begin position="436"/>
        <end position="445"/>
    </location>
</feature>
<feature type="compositionally biased region" description="Polar residues" evidence="22">
    <location>
        <begin position="97"/>
        <end position="114"/>
    </location>
</feature>
<dbReference type="GO" id="GO:0005634">
    <property type="term" value="C:nucleus"/>
    <property type="evidence" value="ECO:0007669"/>
    <property type="project" value="UniProtKB-SubCell"/>
</dbReference>
<evidence type="ECO:0000256" key="5">
    <source>
        <dbReference type="ARBA" id="ARBA00012513"/>
    </source>
</evidence>
<dbReference type="PROSITE" id="PS50011">
    <property type="entry name" value="PROTEIN_KINASE_DOM"/>
    <property type="match status" value="1"/>
</dbReference>
<comment type="subcellular location">
    <subcellularLocation>
        <location evidence="4">Chromosome</location>
    </subcellularLocation>
    <subcellularLocation>
        <location evidence="3">Cytoplasm</location>
        <location evidence="3">Cytoskeleton</location>
        <location evidence="3">Spindle</location>
    </subcellularLocation>
    <subcellularLocation>
        <location evidence="2">Nucleus</location>
    </subcellularLocation>
</comment>
<dbReference type="EC" id="2.7.11.1" evidence="5"/>
<evidence type="ECO:0000256" key="20">
    <source>
        <dbReference type="ARBA" id="ARBA00081741"/>
    </source>
</evidence>
<evidence type="ECO:0000256" key="7">
    <source>
        <dbReference type="ARBA" id="ARBA00022490"/>
    </source>
</evidence>
<dbReference type="GO" id="GO:0051276">
    <property type="term" value="P:chromosome organization"/>
    <property type="evidence" value="ECO:0007669"/>
    <property type="project" value="UniProtKB-ARBA"/>
</dbReference>
<evidence type="ECO:0000256" key="17">
    <source>
        <dbReference type="ARBA" id="ARBA00048679"/>
    </source>
</evidence>
<keyword evidence="12" id="KW-0418">Kinase</keyword>
<evidence type="ECO:0000256" key="9">
    <source>
        <dbReference type="ARBA" id="ARBA00022553"/>
    </source>
</evidence>
<feature type="compositionally biased region" description="Basic residues" evidence="22">
    <location>
        <begin position="63"/>
        <end position="94"/>
    </location>
</feature>